<dbReference type="InterPro" id="IPR013520">
    <property type="entry name" value="Ribonucl_H"/>
</dbReference>
<evidence type="ECO:0000259" key="7">
    <source>
        <dbReference type="SMART" id="SM00479"/>
    </source>
</evidence>
<comment type="caution">
    <text evidence="8">The sequence shown here is derived from an EMBL/GenBank/DDBJ whole genome shotgun (WGS) entry which is preliminary data.</text>
</comment>
<dbReference type="InterPro" id="IPR034922">
    <property type="entry name" value="REX1-like_exo"/>
</dbReference>
<feature type="domain" description="Exonuclease" evidence="7">
    <location>
        <begin position="253"/>
        <end position="413"/>
    </location>
</feature>
<dbReference type="FunFam" id="3.30.420.10:FF:000019">
    <property type="entry name" value="RNA exonuclease NEF-sp"/>
    <property type="match status" value="1"/>
</dbReference>
<dbReference type="SUPFAM" id="SSF53098">
    <property type="entry name" value="Ribonuclease H-like"/>
    <property type="match status" value="1"/>
</dbReference>
<evidence type="ECO:0000256" key="2">
    <source>
        <dbReference type="ARBA" id="ARBA00006357"/>
    </source>
</evidence>
<dbReference type="SMART" id="SM00479">
    <property type="entry name" value="EXOIII"/>
    <property type="match status" value="1"/>
</dbReference>
<dbReference type="GO" id="GO:0003676">
    <property type="term" value="F:nucleic acid binding"/>
    <property type="evidence" value="ECO:0007669"/>
    <property type="project" value="InterPro"/>
</dbReference>
<organism evidence="8 9">
    <name type="scientific">Trichomalopsis sarcophagae</name>
    <dbReference type="NCBI Taxonomy" id="543379"/>
    <lineage>
        <taxon>Eukaryota</taxon>
        <taxon>Metazoa</taxon>
        <taxon>Ecdysozoa</taxon>
        <taxon>Arthropoda</taxon>
        <taxon>Hexapoda</taxon>
        <taxon>Insecta</taxon>
        <taxon>Pterygota</taxon>
        <taxon>Neoptera</taxon>
        <taxon>Endopterygota</taxon>
        <taxon>Hymenoptera</taxon>
        <taxon>Apocrita</taxon>
        <taxon>Proctotrupomorpha</taxon>
        <taxon>Chalcidoidea</taxon>
        <taxon>Pteromalidae</taxon>
        <taxon>Pteromalinae</taxon>
        <taxon>Trichomalopsis</taxon>
    </lineage>
</organism>
<comment type="subcellular location">
    <subcellularLocation>
        <location evidence="1">Nucleus</location>
    </subcellularLocation>
</comment>
<dbReference type="CDD" id="cd06145">
    <property type="entry name" value="REX1_like"/>
    <property type="match status" value="1"/>
</dbReference>
<dbReference type="STRING" id="543379.A0A232FGG2"/>
<evidence type="ECO:0000256" key="5">
    <source>
        <dbReference type="ARBA" id="ARBA00022839"/>
    </source>
</evidence>
<evidence type="ECO:0000313" key="8">
    <source>
        <dbReference type="EMBL" id="OXU29851.1"/>
    </source>
</evidence>
<accession>A0A232FGG2</accession>
<dbReference type="AlphaFoldDB" id="A0A232FGG2"/>
<reference evidence="8 9" key="1">
    <citation type="journal article" date="2017" name="Curr. Biol.">
        <title>The Evolution of Venom by Co-option of Single-Copy Genes.</title>
        <authorList>
            <person name="Martinson E.O."/>
            <person name="Mrinalini"/>
            <person name="Kelkar Y.D."/>
            <person name="Chang C.H."/>
            <person name="Werren J.H."/>
        </authorList>
    </citation>
    <scope>NUCLEOTIDE SEQUENCE [LARGE SCALE GENOMIC DNA]</scope>
    <source>
        <strain evidence="8 9">Alberta</strain>
        <tissue evidence="8">Whole body</tissue>
    </source>
</reference>
<keyword evidence="3" id="KW-0540">Nuclease</keyword>
<dbReference type="PANTHER" id="PTHR12801:SF82">
    <property type="entry name" value="RNA EXONUCLEASE 5"/>
    <property type="match status" value="1"/>
</dbReference>
<evidence type="ECO:0000256" key="4">
    <source>
        <dbReference type="ARBA" id="ARBA00022801"/>
    </source>
</evidence>
<keyword evidence="6" id="KW-0539">Nucleus</keyword>
<evidence type="ECO:0000256" key="6">
    <source>
        <dbReference type="ARBA" id="ARBA00023242"/>
    </source>
</evidence>
<dbReference type="Pfam" id="PF00929">
    <property type="entry name" value="RNase_T"/>
    <property type="match status" value="1"/>
</dbReference>
<dbReference type="InterPro" id="IPR012337">
    <property type="entry name" value="RNaseH-like_sf"/>
</dbReference>
<dbReference type="GO" id="GO:0004527">
    <property type="term" value="F:exonuclease activity"/>
    <property type="evidence" value="ECO:0007669"/>
    <property type="project" value="UniProtKB-KW"/>
</dbReference>
<dbReference type="InterPro" id="IPR047021">
    <property type="entry name" value="REXO1/3/4-like"/>
</dbReference>
<dbReference type="OrthoDB" id="3996471at2759"/>
<dbReference type="Gene3D" id="3.30.420.10">
    <property type="entry name" value="Ribonuclease H-like superfamily/Ribonuclease H"/>
    <property type="match status" value="1"/>
</dbReference>
<proteinExistence type="inferred from homology"/>
<keyword evidence="9" id="KW-1185">Reference proteome</keyword>
<name>A0A232FGG2_9HYME</name>
<dbReference type="InterPro" id="IPR036397">
    <property type="entry name" value="RNaseH_sf"/>
</dbReference>
<sequence>MSDEPLTKKPKLSGEEFAQLKEKLKERKKRLTAIPRIRLLAVGESASVCDTISEGDRIPIFLGDVQRLLVYSMLGHHAPYSPERWIKLDKYNKVTHTVVFIVEGLSINHYVTNESAFKHLTSELEHKLELITPSSYGGSVVDELAAVPLTGTQKAKLLKKFGSMEEAMKSSGDIIKLFRTIFPMQPVVKKDTNADKNIQLPPTDKFSRTELILSPWQLVEENYPIPLKGGLAKKYDDYVLTKDEYVEVNSMSPMYGLDCEMCRTTSGILELTRISIVDEKLNIVYDTLVMPDNKIVDYLTRFSGITEKMLENVNVKLADVQKFLRAFLPPDAILVGQSLNSDLHALRMMHPYVIDTSVIFNLTGDRFRKTKLKVLSEAFLNERIQTGKAGHCSTEDSQASMKLVQLKLSHSIHFGDSVLIDQSYIDSYETKIKEDKKSVRLKQDGTCTLSSLIFKHVTKVDQKTAAIFGCNEVMNDYSKILKNSSLNIMEDKHFDKGDNVRLVIADSNKEAITRCSEVAMEHALNFCHIKLNEEELSEEKLPKTLNSVDKWVKKLWQHTALHGLVCVIFSGEKNSSNGACFLNIKKNIEELNGDST</sequence>
<keyword evidence="4" id="KW-0378">Hydrolase</keyword>
<gene>
    <name evidence="8" type="ORF">TSAR_003021</name>
</gene>
<dbReference type="GO" id="GO:0005634">
    <property type="term" value="C:nucleus"/>
    <property type="evidence" value="ECO:0007669"/>
    <property type="project" value="UniProtKB-SubCell"/>
</dbReference>
<dbReference type="Proteomes" id="UP000215335">
    <property type="component" value="Unassembled WGS sequence"/>
</dbReference>
<evidence type="ECO:0000313" key="9">
    <source>
        <dbReference type="Proteomes" id="UP000215335"/>
    </source>
</evidence>
<dbReference type="PANTHER" id="PTHR12801">
    <property type="entry name" value="RNA EXONUCLEASE REXO1 / RECO3 FAMILY MEMBER-RELATED"/>
    <property type="match status" value="1"/>
</dbReference>
<keyword evidence="5" id="KW-0269">Exonuclease</keyword>
<protein>
    <recommendedName>
        <fullName evidence="7">Exonuclease domain-containing protein</fullName>
    </recommendedName>
</protein>
<comment type="similarity">
    <text evidence="2">Belongs to the REXO1/REXO3 family.</text>
</comment>
<evidence type="ECO:0000256" key="3">
    <source>
        <dbReference type="ARBA" id="ARBA00022722"/>
    </source>
</evidence>
<dbReference type="EMBL" id="NNAY01000229">
    <property type="protein sequence ID" value="OXU29851.1"/>
    <property type="molecule type" value="Genomic_DNA"/>
</dbReference>
<evidence type="ECO:0000256" key="1">
    <source>
        <dbReference type="ARBA" id="ARBA00004123"/>
    </source>
</evidence>